<reference evidence="1" key="3">
    <citation type="submission" date="2015-04" db="EMBL/GenBank/DDBJ databases">
        <authorList>
            <consortium name="FlyBase"/>
        </authorList>
    </citation>
    <scope>NUCLEOTIDE SEQUENCE</scope>
    <source>
        <strain evidence="1">W501</strain>
    </source>
</reference>
<dbReference type="Proteomes" id="UP000035880">
    <property type="component" value="Chromosome 3L"/>
</dbReference>
<dbReference type="KEGG" id="dsi:Dsimw501_GD28259"/>
<accession>A0A0J9UBM6</accession>
<proteinExistence type="predicted"/>
<sequence length="98" mass="11437">MEFKENIGMEVEKYQTIDKCLPRQIGIIKCLIGGEIICPLRQRLVHLPLADVWMRMSNGAGMRWHYAVCLPCPAINVMRAWHAHCPECTRRNYAHRMD</sequence>
<organism evidence="1">
    <name type="scientific">Drosophila simulans</name>
    <name type="common">Fruit fly</name>
    <dbReference type="NCBI Taxonomy" id="7240"/>
    <lineage>
        <taxon>Eukaryota</taxon>
        <taxon>Metazoa</taxon>
        <taxon>Ecdysozoa</taxon>
        <taxon>Arthropoda</taxon>
        <taxon>Hexapoda</taxon>
        <taxon>Insecta</taxon>
        <taxon>Pterygota</taxon>
        <taxon>Neoptera</taxon>
        <taxon>Endopterygota</taxon>
        <taxon>Diptera</taxon>
        <taxon>Brachycera</taxon>
        <taxon>Muscomorpha</taxon>
        <taxon>Ephydroidea</taxon>
        <taxon>Drosophilidae</taxon>
        <taxon>Drosophila</taxon>
        <taxon>Sophophora</taxon>
    </lineage>
</organism>
<reference evidence="1" key="2">
    <citation type="submission" date="2014-06" db="EMBL/GenBank/DDBJ databases">
        <authorList>
            <person name="Hu T."/>
            <person name="Eisen M.B."/>
            <person name="Thornton K.R."/>
            <person name="Andolfatto P."/>
        </authorList>
    </citation>
    <scope>NUCLEOTIDE SEQUENCE</scope>
    <source>
        <strain evidence="1">W501</strain>
    </source>
</reference>
<evidence type="ECO:0000313" key="1">
    <source>
        <dbReference type="EMBL" id="KMY96715.1"/>
    </source>
</evidence>
<dbReference type="EMBL" id="CM002912">
    <property type="protein sequence ID" value="KMY96715.1"/>
    <property type="molecule type" value="Genomic_DNA"/>
</dbReference>
<gene>
    <name evidence="1" type="primary">Dsim\GD28259</name>
    <name evidence="1" type="ORF">Dsimw501_GD28259</name>
</gene>
<protein>
    <submittedName>
        <fullName evidence="1">Uncharacterized protein</fullName>
    </submittedName>
</protein>
<name>A0A0J9UBM6_DROSI</name>
<dbReference type="Bgee" id="FBgn0269549">
    <property type="expression patterns" value="Expressed in embryo and 3 other cell types or tissues"/>
</dbReference>
<reference evidence="1" key="1">
    <citation type="journal article" date="2013" name="Genome Res.">
        <title>A second-generation assembly of the Drosophila simulans genome provides new insights into patterns of lineage-specific divergence.</title>
        <authorList>
            <person name="Hu T.T."/>
            <person name="Eisen M.B."/>
            <person name="Thornton K.R."/>
            <person name="Andolfatto P."/>
        </authorList>
    </citation>
    <scope>NUCLEOTIDE SEQUENCE [LARGE SCALE GENOMIC DNA]</scope>
    <source>
        <strain evidence="1">W501</strain>
    </source>
</reference>
<dbReference type="AlphaFoldDB" id="A0A0J9UBM6"/>